<evidence type="ECO:0000256" key="5">
    <source>
        <dbReference type="ARBA" id="ARBA00023136"/>
    </source>
</evidence>
<comment type="caution">
    <text evidence="7">The sequence shown here is derived from an EMBL/GenBank/DDBJ whole genome shotgun (WGS) entry which is preliminary data.</text>
</comment>
<accession>A0A6A3A113</accession>
<keyword evidence="4 6" id="KW-1133">Transmembrane helix</keyword>
<dbReference type="EMBL" id="VEPZ02001056">
    <property type="protein sequence ID" value="KAE8697022.1"/>
    <property type="molecule type" value="Genomic_DNA"/>
</dbReference>
<evidence type="ECO:0000313" key="8">
    <source>
        <dbReference type="Proteomes" id="UP000436088"/>
    </source>
</evidence>
<dbReference type="Gene3D" id="1.20.1250.20">
    <property type="entry name" value="MFS general substrate transporter like domains"/>
    <property type="match status" value="2"/>
</dbReference>
<dbReference type="PANTHER" id="PTHR11654">
    <property type="entry name" value="OLIGOPEPTIDE TRANSPORTER-RELATED"/>
    <property type="match status" value="1"/>
</dbReference>
<evidence type="ECO:0000256" key="6">
    <source>
        <dbReference type="SAM" id="Phobius"/>
    </source>
</evidence>
<feature type="transmembrane region" description="Helical" evidence="6">
    <location>
        <begin position="33"/>
        <end position="51"/>
    </location>
</feature>
<feature type="transmembrane region" description="Helical" evidence="6">
    <location>
        <begin position="81"/>
        <end position="98"/>
    </location>
</feature>
<dbReference type="InterPro" id="IPR036259">
    <property type="entry name" value="MFS_trans_sf"/>
</dbReference>
<comment type="subcellular location">
    <subcellularLocation>
        <location evidence="1">Membrane</location>
        <topology evidence="1">Multi-pass membrane protein</topology>
    </subcellularLocation>
</comment>
<evidence type="ECO:0000256" key="3">
    <source>
        <dbReference type="ARBA" id="ARBA00022692"/>
    </source>
</evidence>
<sequence>MEEDDIYTKDGTVDYKGNPPDKKKTGTWKTCPYIIGRYWTIACFSIIYIIGRTRISLSASVHGMKPRCYAKDNCDPTETQSSMTFLALYLIALGIGGIKPCVSSQTNKSWGWGFGIPAIAMAITVCFFFSGTRLYIGTKYQEAARSCVSVRFFDKAAANRGLGESMESFHSHTGRGAESHNSVASDMGLRDHLFDSLQPDGQLIHVASIRSNHRPNGKKIYKPQKWPNSTSTDGYQTLHIDIRHGNSGHPRARKAEIRERTQLLLRKGNATDDILASSTEIK</sequence>
<name>A0A6A3A113_HIBSY</name>
<evidence type="ECO:0000256" key="2">
    <source>
        <dbReference type="ARBA" id="ARBA00005982"/>
    </source>
</evidence>
<dbReference type="Pfam" id="PF00854">
    <property type="entry name" value="PTR2"/>
    <property type="match status" value="2"/>
</dbReference>
<reference evidence="7" key="1">
    <citation type="submission" date="2019-09" db="EMBL/GenBank/DDBJ databases">
        <title>Draft genome information of white flower Hibiscus syriacus.</title>
        <authorList>
            <person name="Kim Y.-M."/>
        </authorList>
    </citation>
    <scope>NUCLEOTIDE SEQUENCE [LARGE SCALE GENOMIC DNA]</scope>
    <source>
        <strain evidence="7">YM2019G1</strain>
    </source>
</reference>
<dbReference type="InterPro" id="IPR000109">
    <property type="entry name" value="POT_fam"/>
</dbReference>
<gene>
    <name evidence="7" type="ORF">F3Y22_tig00110634pilonHSYRG00019</name>
</gene>
<dbReference type="Proteomes" id="UP000436088">
    <property type="component" value="Unassembled WGS sequence"/>
</dbReference>
<keyword evidence="8" id="KW-1185">Reference proteome</keyword>
<proteinExistence type="inferred from homology"/>
<evidence type="ECO:0000256" key="1">
    <source>
        <dbReference type="ARBA" id="ARBA00004141"/>
    </source>
</evidence>
<organism evidence="7 8">
    <name type="scientific">Hibiscus syriacus</name>
    <name type="common">Rose of Sharon</name>
    <dbReference type="NCBI Taxonomy" id="106335"/>
    <lineage>
        <taxon>Eukaryota</taxon>
        <taxon>Viridiplantae</taxon>
        <taxon>Streptophyta</taxon>
        <taxon>Embryophyta</taxon>
        <taxon>Tracheophyta</taxon>
        <taxon>Spermatophyta</taxon>
        <taxon>Magnoliopsida</taxon>
        <taxon>eudicotyledons</taxon>
        <taxon>Gunneridae</taxon>
        <taxon>Pentapetalae</taxon>
        <taxon>rosids</taxon>
        <taxon>malvids</taxon>
        <taxon>Malvales</taxon>
        <taxon>Malvaceae</taxon>
        <taxon>Malvoideae</taxon>
        <taxon>Hibiscus</taxon>
    </lineage>
</organism>
<dbReference type="GO" id="GO:0022857">
    <property type="term" value="F:transmembrane transporter activity"/>
    <property type="evidence" value="ECO:0007669"/>
    <property type="project" value="InterPro"/>
</dbReference>
<protein>
    <submittedName>
        <fullName evidence="7">Uncharacterized protein</fullName>
    </submittedName>
</protein>
<keyword evidence="5 6" id="KW-0472">Membrane</keyword>
<keyword evidence="3 6" id="KW-0812">Transmembrane</keyword>
<dbReference type="AlphaFoldDB" id="A0A6A3A113"/>
<comment type="similarity">
    <text evidence="2">Belongs to the major facilitator superfamily. Proton-dependent oligopeptide transporter (POT/PTR) (TC 2.A.17) family.</text>
</comment>
<evidence type="ECO:0000256" key="4">
    <source>
        <dbReference type="ARBA" id="ARBA00022989"/>
    </source>
</evidence>
<evidence type="ECO:0000313" key="7">
    <source>
        <dbReference type="EMBL" id="KAE8697022.1"/>
    </source>
</evidence>
<feature type="transmembrane region" description="Helical" evidence="6">
    <location>
        <begin position="110"/>
        <end position="136"/>
    </location>
</feature>
<dbReference type="GO" id="GO:0016020">
    <property type="term" value="C:membrane"/>
    <property type="evidence" value="ECO:0007669"/>
    <property type="project" value="UniProtKB-SubCell"/>
</dbReference>